<dbReference type="HAMAP" id="MF_00795">
    <property type="entry name" value="CutC"/>
    <property type="match status" value="1"/>
</dbReference>
<dbReference type="GO" id="GO:0005507">
    <property type="term" value="F:copper ion binding"/>
    <property type="evidence" value="ECO:0007669"/>
    <property type="project" value="TreeGrafter"/>
</dbReference>
<protein>
    <recommendedName>
        <fullName evidence="2">PF03932 family protein CutC</fullName>
    </recommendedName>
</protein>
<dbReference type="Gene3D" id="3.20.20.380">
    <property type="entry name" value="Copper homeostasis (CutC) domain"/>
    <property type="match status" value="1"/>
</dbReference>
<organism evidence="3 4">
    <name type="scientific">Cerasibacillus quisquiliarum</name>
    <dbReference type="NCBI Taxonomy" id="227865"/>
    <lineage>
        <taxon>Bacteria</taxon>
        <taxon>Bacillati</taxon>
        <taxon>Bacillota</taxon>
        <taxon>Bacilli</taxon>
        <taxon>Bacillales</taxon>
        <taxon>Bacillaceae</taxon>
        <taxon>Cerasibacillus</taxon>
    </lineage>
</organism>
<comment type="caution">
    <text evidence="2">Once thought to be involved in copper homeostasis, experiments in E.coli have shown this is not the case.</text>
</comment>
<evidence type="ECO:0000256" key="1">
    <source>
        <dbReference type="ARBA" id="ARBA00007768"/>
    </source>
</evidence>
<gene>
    <name evidence="2" type="primary">cutC</name>
    <name evidence="3" type="ORF">CQU01_16290</name>
</gene>
<name>A0A511V048_9BACI</name>
<comment type="caution">
    <text evidence="3">The sequence shown here is derived from an EMBL/GenBank/DDBJ whole genome shotgun (WGS) entry which is preliminary data.</text>
</comment>
<dbReference type="PANTHER" id="PTHR12598:SF0">
    <property type="entry name" value="COPPER HOMEOSTASIS PROTEIN CUTC HOMOLOG"/>
    <property type="match status" value="1"/>
</dbReference>
<dbReference type="OrthoDB" id="9815677at2"/>
<dbReference type="InterPro" id="IPR036822">
    <property type="entry name" value="CutC-like_dom_sf"/>
</dbReference>
<evidence type="ECO:0000313" key="3">
    <source>
        <dbReference type="EMBL" id="GEN31391.1"/>
    </source>
</evidence>
<dbReference type="GO" id="GO:0005737">
    <property type="term" value="C:cytoplasm"/>
    <property type="evidence" value="ECO:0007669"/>
    <property type="project" value="UniProtKB-SubCell"/>
</dbReference>
<comment type="subcellular location">
    <subcellularLocation>
        <location evidence="2">Cytoplasm</location>
    </subcellularLocation>
</comment>
<dbReference type="AlphaFoldDB" id="A0A511V048"/>
<evidence type="ECO:0000256" key="2">
    <source>
        <dbReference type="HAMAP-Rule" id="MF_00795"/>
    </source>
</evidence>
<reference evidence="3 4" key="1">
    <citation type="submission" date="2019-07" db="EMBL/GenBank/DDBJ databases">
        <title>Whole genome shotgun sequence of Cerasibacillus quisquiliarum NBRC 102429.</title>
        <authorList>
            <person name="Hosoyama A."/>
            <person name="Uohara A."/>
            <person name="Ohji S."/>
            <person name="Ichikawa N."/>
        </authorList>
    </citation>
    <scope>NUCLEOTIDE SEQUENCE [LARGE SCALE GENOMIC DNA]</scope>
    <source>
        <strain evidence="3 4">NBRC 102429</strain>
    </source>
</reference>
<sequence>MELEIITLNETDTLQVERLGATRVELVSAIQEGGLTPSYGTIKTVLNKANIPVQIMIRPHSYRFVYNETDWQIMKEDLLAIKSLGGNRIVFGALSLDVYIDERLLYKVIECVPDFDITFHRAFDDALSQVEAYHILNKYKHHVKRILTSGGKPKAIDGIDNLRQLIQLSKQLNGPKILVGSGVKPSNLKILHNELQATEYHIGSGVRLHQDFSKALDASKMKQVTSYLF</sequence>
<dbReference type="SUPFAM" id="SSF110395">
    <property type="entry name" value="CutC-like"/>
    <property type="match status" value="1"/>
</dbReference>
<keyword evidence="4" id="KW-1185">Reference proteome</keyword>
<dbReference type="Pfam" id="PF03932">
    <property type="entry name" value="CutC"/>
    <property type="match status" value="1"/>
</dbReference>
<dbReference type="EMBL" id="BJXW01000015">
    <property type="protein sequence ID" value="GEN31391.1"/>
    <property type="molecule type" value="Genomic_DNA"/>
</dbReference>
<comment type="similarity">
    <text evidence="1 2">Belongs to the CutC family.</text>
</comment>
<dbReference type="Proteomes" id="UP000321491">
    <property type="component" value="Unassembled WGS sequence"/>
</dbReference>
<keyword evidence="2" id="KW-0963">Cytoplasm</keyword>
<accession>A0A511V048</accession>
<dbReference type="PANTHER" id="PTHR12598">
    <property type="entry name" value="COPPER HOMEOSTASIS PROTEIN CUTC"/>
    <property type="match status" value="1"/>
</dbReference>
<proteinExistence type="inferred from homology"/>
<evidence type="ECO:0000313" key="4">
    <source>
        <dbReference type="Proteomes" id="UP000321491"/>
    </source>
</evidence>
<dbReference type="InterPro" id="IPR005627">
    <property type="entry name" value="CutC-like"/>
</dbReference>
<dbReference type="RefSeq" id="WP_146937541.1">
    <property type="nucleotide sequence ID" value="NZ_BJXW01000015.1"/>
</dbReference>